<dbReference type="GO" id="GO:0003341">
    <property type="term" value="P:cilium movement"/>
    <property type="evidence" value="ECO:0007669"/>
    <property type="project" value="InterPro"/>
</dbReference>
<feature type="non-terminal residue" evidence="4">
    <location>
        <position position="1"/>
    </location>
</feature>
<proteinExistence type="predicted"/>
<feature type="coiled-coil region" evidence="2">
    <location>
        <begin position="240"/>
        <end position="619"/>
    </location>
</feature>
<dbReference type="Proteomes" id="UP000591131">
    <property type="component" value="Unassembled WGS sequence"/>
</dbReference>
<evidence type="ECO:0000256" key="3">
    <source>
        <dbReference type="SAM" id="MobiDB-lite"/>
    </source>
</evidence>
<dbReference type="OrthoDB" id="10259720at2759"/>
<feature type="coiled-coil region" evidence="2">
    <location>
        <begin position="6"/>
        <end position="47"/>
    </location>
</feature>
<dbReference type="AlphaFoldDB" id="A0A7J6L036"/>
<comment type="caution">
    <text evidence="4">The sequence shown here is derived from an EMBL/GenBank/DDBJ whole genome shotgun (WGS) entry which is preliminary data.</text>
</comment>
<feature type="region of interest" description="Disordered" evidence="3">
    <location>
        <begin position="709"/>
        <end position="728"/>
    </location>
</feature>
<protein>
    <submittedName>
        <fullName evidence="4">Uncharacterized protein</fullName>
    </submittedName>
</protein>
<dbReference type="PANTHER" id="PTHR18962:SF0">
    <property type="entry name" value="COILED-COIL DOMAIN-CONTAINING PROTEIN 39"/>
    <property type="match status" value="1"/>
</dbReference>
<keyword evidence="5" id="KW-1185">Reference proteome</keyword>
<feature type="compositionally biased region" description="Basic and acidic residues" evidence="3">
    <location>
        <begin position="712"/>
        <end position="728"/>
    </location>
</feature>
<dbReference type="InterPro" id="IPR033290">
    <property type="entry name" value="CCDC39"/>
</dbReference>
<name>A0A7J6L036_PERCH</name>
<dbReference type="GO" id="GO:0036159">
    <property type="term" value="P:inner dynein arm assembly"/>
    <property type="evidence" value="ECO:0007669"/>
    <property type="project" value="InterPro"/>
</dbReference>
<evidence type="ECO:0000313" key="5">
    <source>
        <dbReference type="Proteomes" id="UP000591131"/>
    </source>
</evidence>
<feature type="coiled-coil region" evidence="2">
    <location>
        <begin position="72"/>
        <end position="110"/>
    </location>
</feature>
<dbReference type="GO" id="GO:0060285">
    <property type="term" value="P:cilium-dependent cell motility"/>
    <property type="evidence" value="ECO:0007669"/>
    <property type="project" value="TreeGrafter"/>
</dbReference>
<dbReference type="GO" id="GO:0005930">
    <property type="term" value="C:axoneme"/>
    <property type="evidence" value="ECO:0007669"/>
    <property type="project" value="InterPro"/>
</dbReference>
<evidence type="ECO:0000256" key="2">
    <source>
        <dbReference type="SAM" id="Coils"/>
    </source>
</evidence>
<sequence length="900" mass="104616">IKDRKCDELEMKAVEERERIDNMTQHLKNVQKEIKNSEALLDFKRKELESKEHLLSLDQRQIGRIEADILRNRKIIQERKNMLNEARNAIENANAKLDKLRTELEWGQEELEQWSLAAQQKEEDEVQLEEYRRSDDIKVGDGKMLDILSDHRVYTYCLSLIKVKGLRKQLEEILEKIYDSTQVLNERATETEALQIEMNKVSEQLEQATEARAADLAAWEAGVDVNKRKDEELVALGEQHVEESKRLKEKELRLAELRKIDENFDKSIKEKEAVVSLTDRELGLLRLENLKVREEVEKLRDEVEVIRAEVSAATSEQNQKRNEIEQWEKRVEEQKAKVTVLNKKLAGEKKRQEEVVNSKMNKEQLAREAEGILNKAITRAGELELQLKQAKEELFKTTQELYRERETETTRLGEISGIQSAIKNVKARISKVEAERQRQQELLYNVDFECQLMQRKVARISGERSSEEKAELNSKIENYEAQLKEQQRLLQLLKTQLKLQDTELLQAKKRLSKARAVEKACEDKIKELEREIDMSTREDSQKKRERDEAAAMRESLKLEVERLKAPLLELVERVVEAENRKMEMQLEFKEREHELHIISEELRSELRLVNEQKQALQMQLGERKEVIYNIKARFDGLVNRRKSMMADSEGGEEKSQAYFVLKAAQIKDSLQREGDEIDRKIRIAEQELRGLENSLGYLINSNQSYKAGLKGSSERERARDEKVMGEGDALEKQLRHASEVLHKKKKRMAELTAIADADEARKLQMIEDSRQLRAKISRLLETKNRLSRDVAEGSGKVTRALRSLEAMKERVAAGIESGNLREEVEEANGRLMRGKEQQEHLLATLKSLVQAVIDNHHPNTEHDLCGVSGALPHVPIIWTIVEFKLRRVDIFSIHLSRYPG</sequence>
<reference evidence="4 5" key="1">
    <citation type="submission" date="2020-04" db="EMBL/GenBank/DDBJ databases">
        <title>Perkinsus chesapeaki whole genome sequence.</title>
        <authorList>
            <person name="Bogema D.R."/>
        </authorList>
    </citation>
    <scope>NUCLEOTIDE SEQUENCE [LARGE SCALE GENOMIC DNA]</scope>
    <source>
        <strain evidence="4">ATCC PRA-425</strain>
    </source>
</reference>
<evidence type="ECO:0000256" key="1">
    <source>
        <dbReference type="ARBA" id="ARBA00023054"/>
    </source>
</evidence>
<feature type="coiled-coil region" evidence="2">
    <location>
        <begin position="667"/>
        <end position="694"/>
    </location>
</feature>
<gene>
    <name evidence="4" type="ORF">FOL47_010845</name>
</gene>
<accession>A0A7J6L036</accession>
<evidence type="ECO:0000313" key="4">
    <source>
        <dbReference type="EMBL" id="KAF4652818.1"/>
    </source>
</evidence>
<organism evidence="4 5">
    <name type="scientific">Perkinsus chesapeaki</name>
    <name type="common">Clam parasite</name>
    <name type="synonym">Perkinsus andrewsi</name>
    <dbReference type="NCBI Taxonomy" id="330153"/>
    <lineage>
        <taxon>Eukaryota</taxon>
        <taxon>Sar</taxon>
        <taxon>Alveolata</taxon>
        <taxon>Perkinsozoa</taxon>
        <taxon>Perkinsea</taxon>
        <taxon>Perkinsida</taxon>
        <taxon>Perkinsidae</taxon>
        <taxon>Perkinsus</taxon>
    </lineage>
</organism>
<dbReference type="EMBL" id="JAAPAO010000881">
    <property type="protein sequence ID" value="KAF4652818.1"/>
    <property type="molecule type" value="Genomic_DNA"/>
</dbReference>
<keyword evidence="1 2" id="KW-0175">Coiled coil</keyword>
<dbReference type="PANTHER" id="PTHR18962">
    <property type="entry name" value="COILED-COIL DOMAIN-CONTAINING PROTEIN 39"/>
    <property type="match status" value="1"/>
</dbReference>
<dbReference type="Pfam" id="PF24161">
    <property type="entry name" value="CCDC39"/>
    <property type="match status" value="1"/>
</dbReference>